<keyword evidence="3 5" id="KW-0560">Oxidoreductase</keyword>
<evidence type="ECO:0000313" key="6">
    <source>
        <dbReference type="EMBL" id="CBW26477.1"/>
    </source>
</evidence>
<dbReference type="PROSITE" id="PS51355">
    <property type="entry name" value="GLUTATHIONE_PEROXID_3"/>
    <property type="match status" value="1"/>
</dbReference>
<dbReference type="GO" id="GO:0034599">
    <property type="term" value="P:cellular response to oxidative stress"/>
    <property type="evidence" value="ECO:0007669"/>
    <property type="project" value="TreeGrafter"/>
</dbReference>
<dbReference type="PIRSF" id="PIRSF000303">
    <property type="entry name" value="Glutathion_perox"/>
    <property type="match status" value="1"/>
</dbReference>
<dbReference type="eggNOG" id="COG0386">
    <property type="taxonomic scope" value="Bacteria"/>
</dbReference>
<dbReference type="RefSeq" id="WP_014244259.1">
    <property type="nucleotide sequence ID" value="NC_016620.1"/>
</dbReference>
<evidence type="ECO:0000313" key="7">
    <source>
        <dbReference type="Proteomes" id="UP000008963"/>
    </source>
</evidence>
<dbReference type="Pfam" id="PF00255">
    <property type="entry name" value="GSHPx"/>
    <property type="match status" value="1"/>
</dbReference>
<protein>
    <recommendedName>
        <fullName evidence="5">Glutathione peroxidase</fullName>
    </recommendedName>
</protein>
<keyword evidence="2 5" id="KW-0575">Peroxidase</keyword>
<evidence type="ECO:0000256" key="2">
    <source>
        <dbReference type="ARBA" id="ARBA00022559"/>
    </source>
</evidence>
<dbReference type="PANTHER" id="PTHR11592">
    <property type="entry name" value="GLUTATHIONE PEROXIDASE"/>
    <property type="match status" value="1"/>
</dbReference>
<dbReference type="SUPFAM" id="SSF52833">
    <property type="entry name" value="Thioredoxin-like"/>
    <property type="match status" value="1"/>
</dbReference>
<sequence>MSNLLDIKFKNNKNEEVSIKDFDAKAYLIVNVASKCGLTPQYEGLQSLYSEYKDKGLEILAFPANEFLGQEPGSDEEIQSFCSLTYNVTFPVNSKIIVKGEGQHELYKELTNAKVDYTKNEDGKFETLLTEKGLITGGEEDIKWNFEKFLVSKDGEVVSRFFPDVEASDVRLKEALENLINS</sequence>
<evidence type="ECO:0000256" key="1">
    <source>
        <dbReference type="ARBA" id="ARBA00006926"/>
    </source>
</evidence>
<dbReference type="GO" id="GO:0004601">
    <property type="term" value="F:peroxidase activity"/>
    <property type="evidence" value="ECO:0007669"/>
    <property type="project" value="UniProtKB-KW"/>
</dbReference>
<dbReference type="InterPro" id="IPR000889">
    <property type="entry name" value="Glutathione_peroxidase"/>
</dbReference>
<evidence type="ECO:0000256" key="3">
    <source>
        <dbReference type="ARBA" id="ARBA00023002"/>
    </source>
</evidence>
<accession>E1X0Y8</accession>
<dbReference type="OrthoDB" id="5292849at2"/>
<dbReference type="PATRIC" id="fig|862908.3.peg.1555"/>
<dbReference type="Proteomes" id="UP000008963">
    <property type="component" value="Chromosome"/>
</dbReference>
<comment type="similarity">
    <text evidence="1 5">Belongs to the glutathione peroxidase family.</text>
</comment>
<keyword evidence="7" id="KW-1185">Reference proteome</keyword>
<reference evidence="7" key="1">
    <citation type="journal article" date="2013" name="ISME J.">
        <title>A small predatory core genome in the divergent marine Bacteriovorax marinus SJ and the terrestrial Bdellovibrio bacteriovorus.</title>
        <authorList>
            <person name="Crossman L.C."/>
            <person name="Chen H."/>
            <person name="Cerdeno-Tarraga A.M."/>
            <person name="Brooks K."/>
            <person name="Quail M.A."/>
            <person name="Pineiro S.A."/>
            <person name="Hobley L."/>
            <person name="Sockett R.E."/>
            <person name="Bentley S.D."/>
            <person name="Parkhill J."/>
            <person name="Williams H.N."/>
            <person name="Stine O.C."/>
        </authorList>
    </citation>
    <scope>NUCLEOTIDE SEQUENCE [LARGE SCALE GENOMIC DNA]</scope>
    <source>
        <strain evidence="7">ATCC BAA-682 / DSM 15412 / SJ</strain>
    </source>
</reference>
<dbReference type="PANTHER" id="PTHR11592:SF40">
    <property type="entry name" value="THIOREDOXIN_GLUTATHIONE PEROXIDASE BTUE"/>
    <property type="match status" value="1"/>
</dbReference>
<proteinExistence type="inferred from homology"/>
<gene>
    <name evidence="6" type="ordered locus">BMS_1633</name>
</gene>
<organism evidence="6 7">
    <name type="scientific">Halobacteriovorax marinus (strain ATCC BAA-682 / DSM 15412 / SJ)</name>
    <name type="common">Bacteriovorax marinus</name>
    <dbReference type="NCBI Taxonomy" id="862908"/>
    <lineage>
        <taxon>Bacteria</taxon>
        <taxon>Pseudomonadati</taxon>
        <taxon>Bdellovibrionota</taxon>
        <taxon>Bacteriovoracia</taxon>
        <taxon>Bacteriovoracales</taxon>
        <taxon>Halobacteriovoraceae</taxon>
        <taxon>Halobacteriovorax</taxon>
    </lineage>
</organism>
<dbReference type="HOGENOM" id="CLU_029507_1_2_7"/>
<dbReference type="EMBL" id="FQ312005">
    <property type="protein sequence ID" value="CBW26477.1"/>
    <property type="molecule type" value="Genomic_DNA"/>
</dbReference>
<dbReference type="CDD" id="cd00340">
    <property type="entry name" value="GSH_Peroxidase"/>
    <property type="match status" value="1"/>
</dbReference>
<dbReference type="PRINTS" id="PR01011">
    <property type="entry name" value="GLUTPROXDASE"/>
</dbReference>
<feature type="active site" evidence="4">
    <location>
        <position position="36"/>
    </location>
</feature>
<dbReference type="Gene3D" id="3.40.30.10">
    <property type="entry name" value="Glutaredoxin"/>
    <property type="match status" value="1"/>
</dbReference>
<dbReference type="AlphaFoldDB" id="E1X0Y8"/>
<dbReference type="FunFam" id="3.40.30.10:FF:000010">
    <property type="entry name" value="Glutathione peroxidase"/>
    <property type="match status" value="1"/>
</dbReference>
<dbReference type="InterPro" id="IPR036249">
    <property type="entry name" value="Thioredoxin-like_sf"/>
</dbReference>
<dbReference type="STRING" id="862908.BMS_1633"/>
<name>E1X0Y8_HALMS</name>
<dbReference type="KEGG" id="bmx:BMS_1633"/>
<evidence type="ECO:0000256" key="4">
    <source>
        <dbReference type="PIRSR" id="PIRSR000303-1"/>
    </source>
</evidence>
<evidence type="ECO:0000256" key="5">
    <source>
        <dbReference type="RuleBase" id="RU000499"/>
    </source>
</evidence>